<evidence type="ECO:0000256" key="12">
    <source>
        <dbReference type="SAM" id="MobiDB-lite"/>
    </source>
</evidence>
<keyword evidence="9" id="KW-0472">Membrane</keyword>
<dbReference type="Proteomes" id="UP000693970">
    <property type="component" value="Unassembled WGS sequence"/>
</dbReference>
<dbReference type="PROSITE" id="PS00501">
    <property type="entry name" value="SPASE_I_1"/>
    <property type="match status" value="1"/>
</dbReference>
<comment type="subcellular location">
    <subcellularLocation>
        <location evidence="1">Mitochondrion inner membrane</location>
        <topology evidence="1">Single-pass membrane protein</topology>
    </subcellularLocation>
</comment>
<dbReference type="GO" id="GO:0006465">
    <property type="term" value="P:signal peptide processing"/>
    <property type="evidence" value="ECO:0007669"/>
    <property type="project" value="InterPro"/>
</dbReference>
<protein>
    <recommendedName>
        <fullName evidence="11">Mitochondrial inner membrane protease subunit</fullName>
        <ecNumber evidence="11">3.4.21.-</ecNumber>
    </recommendedName>
</protein>
<sequence length="296" mass="33136">MASASMKFLPSSTFVRNALATIPLAILLHDNLFSLYRIKGSSMEPTLQDGDVVVVRKADGIWQRWTQTWPIKDGSNSNNKNSNNNKKIGDGSDNNNNNNNNNPSISPFAWAIERGNVLEYEMEHCRSSPRTGWLRTPPVPVTGNIVVFQDPETYPSKWNIKRVIGLGGQVVLVNRTQSNNDKTAEKRRKTWNMDDCMSGMTIATTSVSPYSIWVQGDNATDSRDSGTYGAVSKKLLVGIAEYRVWPPWRLGRLDNSSASLLLPVTDEATPHGSGDKQHPLSPPKYRSRSYWPWKQE</sequence>
<dbReference type="EC" id="3.4.21.-" evidence="11"/>
<comment type="caution">
    <text evidence="14">The sequence shown here is derived from an EMBL/GenBank/DDBJ whole genome shotgun (WGS) entry which is preliminary data.</text>
</comment>
<dbReference type="GO" id="GO:0006627">
    <property type="term" value="P:protein processing involved in protein targeting to mitochondrion"/>
    <property type="evidence" value="ECO:0007669"/>
    <property type="project" value="InterPro"/>
</dbReference>
<dbReference type="NCBIfam" id="TIGR02227">
    <property type="entry name" value="sigpep_I_bact"/>
    <property type="match status" value="1"/>
</dbReference>
<evidence type="ECO:0000256" key="2">
    <source>
        <dbReference type="ARBA" id="ARBA00007066"/>
    </source>
</evidence>
<dbReference type="Pfam" id="PF10502">
    <property type="entry name" value="Peptidase_S26"/>
    <property type="match status" value="1"/>
</dbReference>
<feature type="region of interest" description="Disordered" evidence="12">
    <location>
        <begin position="265"/>
        <end position="296"/>
    </location>
</feature>
<dbReference type="GO" id="GO:0042720">
    <property type="term" value="C:mitochondrial inner membrane peptidase complex"/>
    <property type="evidence" value="ECO:0007669"/>
    <property type="project" value="InterPro"/>
</dbReference>
<feature type="compositionally biased region" description="Low complexity" evidence="12">
    <location>
        <begin position="75"/>
        <end position="104"/>
    </location>
</feature>
<evidence type="ECO:0000256" key="8">
    <source>
        <dbReference type="ARBA" id="ARBA00023128"/>
    </source>
</evidence>
<evidence type="ECO:0000256" key="9">
    <source>
        <dbReference type="ARBA" id="ARBA00023136"/>
    </source>
</evidence>
<dbReference type="PANTHER" id="PTHR46041">
    <property type="entry name" value="MITOCHONDRIAL INNER MEMBRANE PROTEASE SUBUNIT 2"/>
    <property type="match status" value="1"/>
</dbReference>
<keyword evidence="6 11" id="KW-0378">Hydrolase</keyword>
<keyword evidence="3 11" id="KW-0645">Protease</keyword>
<dbReference type="InterPro" id="IPR037730">
    <property type="entry name" value="IMP2"/>
</dbReference>
<keyword evidence="15" id="KW-1185">Reference proteome</keyword>
<evidence type="ECO:0000256" key="4">
    <source>
        <dbReference type="ARBA" id="ARBA00022692"/>
    </source>
</evidence>
<keyword evidence="4" id="KW-0812">Transmembrane</keyword>
<organism evidence="14 15">
    <name type="scientific">Nitzschia inconspicua</name>
    <dbReference type="NCBI Taxonomy" id="303405"/>
    <lineage>
        <taxon>Eukaryota</taxon>
        <taxon>Sar</taxon>
        <taxon>Stramenopiles</taxon>
        <taxon>Ochrophyta</taxon>
        <taxon>Bacillariophyta</taxon>
        <taxon>Bacillariophyceae</taxon>
        <taxon>Bacillariophycidae</taxon>
        <taxon>Bacillariales</taxon>
        <taxon>Bacillariaceae</taxon>
        <taxon>Nitzschia</taxon>
    </lineage>
</organism>
<name>A0A9K3LZH5_9STRA</name>
<evidence type="ECO:0000256" key="11">
    <source>
        <dbReference type="RuleBase" id="RU362041"/>
    </source>
</evidence>
<comment type="similarity">
    <text evidence="2">Belongs to the peptidase S26 family. IMP2 subfamily.</text>
</comment>
<evidence type="ECO:0000256" key="10">
    <source>
        <dbReference type="PIRSR" id="PIRSR600223-1"/>
    </source>
</evidence>
<feature type="active site" evidence="10">
    <location>
        <position position="161"/>
    </location>
</feature>
<evidence type="ECO:0000256" key="6">
    <source>
        <dbReference type="ARBA" id="ARBA00022801"/>
    </source>
</evidence>
<accession>A0A9K3LZH5</accession>
<feature type="region of interest" description="Disordered" evidence="12">
    <location>
        <begin position="69"/>
        <end position="104"/>
    </location>
</feature>
<dbReference type="PROSITE" id="PS00760">
    <property type="entry name" value="SPASE_I_2"/>
    <property type="match status" value="1"/>
</dbReference>
<dbReference type="EMBL" id="JAGRRH010000004">
    <property type="protein sequence ID" value="KAG7370878.1"/>
    <property type="molecule type" value="Genomic_DNA"/>
</dbReference>
<evidence type="ECO:0000313" key="15">
    <source>
        <dbReference type="Proteomes" id="UP000693970"/>
    </source>
</evidence>
<keyword evidence="7" id="KW-1133">Transmembrane helix</keyword>
<proteinExistence type="inferred from homology"/>
<dbReference type="CDD" id="cd06530">
    <property type="entry name" value="S26_SPase_I"/>
    <property type="match status" value="1"/>
</dbReference>
<dbReference type="AlphaFoldDB" id="A0A9K3LZH5"/>
<evidence type="ECO:0000313" key="14">
    <source>
        <dbReference type="EMBL" id="KAG7370878.1"/>
    </source>
</evidence>
<feature type="domain" description="Peptidase S26" evidence="13">
    <location>
        <begin position="15"/>
        <end position="245"/>
    </location>
</feature>
<dbReference type="InterPro" id="IPR019533">
    <property type="entry name" value="Peptidase_S26"/>
</dbReference>
<reference evidence="14" key="2">
    <citation type="submission" date="2021-04" db="EMBL/GenBank/DDBJ databases">
        <authorList>
            <person name="Podell S."/>
        </authorList>
    </citation>
    <scope>NUCLEOTIDE SEQUENCE</scope>
    <source>
        <strain evidence="14">Hildebrandi</strain>
    </source>
</reference>
<keyword evidence="5 11" id="KW-0999">Mitochondrion inner membrane</keyword>
<evidence type="ECO:0000256" key="7">
    <source>
        <dbReference type="ARBA" id="ARBA00022989"/>
    </source>
</evidence>
<feature type="active site" evidence="10">
    <location>
        <position position="42"/>
    </location>
</feature>
<keyword evidence="8 11" id="KW-0496">Mitochondrion</keyword>
<gene>
    <name evidence="14" type="ORF">IV203_019448</name>
</gene>
<reference evidence="14" key="1">
    <citation type="journal article" date="2021" name="Sci. Rep.">
        <title>Diploid genomic architecture of Nitzschia inconspicua, an elite biomass production diatom.</title>
        <authorList>
            <person name="Oliver A."/>
            <person name="Podell S."/>
            <person name="Pinowska A."/>
            <person name="Traller J.C."/>
            <person name="Smith S.R."/>
            <person name="McClure R."/>
            <person name="Beliaev A."/>
            <person name="Bohutskyi P."/>
            <person name="Hill E.A."/>
            <person name="Rabines A."/>
            <person name="Zheng H."/>
            <person name="Allen L.Z."/>
            <person name="Kuo A."/>
            <person name="Grigoriev I.V."/>
            <person name="Allen A.E."/>
            <person name="Hazlebeck D."/>
            <person name="Allen E.E."/>
        </authorList>
    </citation>
    <scope>NUCLEOTIDE SEQUENCE</scope>
    <source>
        <strain evidence="14">Hildebrandi</strain>
    </source>
</reference>
<evidence type="ECO:0000256" key="5">
    <source>
        <dbReference type="ARBA" id="ARBA00022792"/>
    </source>
</evidence>
<evidence type="ECO:0000259" key="13">
    <source>
        <dbReference type="Pfam" id="PF10502"/>
    </source>
</evidence>
<dbReference type="OrthoDB" id="308440at2759"/>
<dbReference type="InterPro" id="IPR019756">
    <property type="entry name" value="Pept_S26A_signal_pept_1_Ser-AS"/>
</dbReference>
<evidence type="ECO:0000256" key="3">
    <source>
        <dbReference type="ARBA" id="ARBA00022670"/>
    </source>
</evidence>
<dbReference type="GO" id="GO:0004252">
    <property type="term" value="F:serine-type endopeptidase activity"/>
    <property type="evidence" value="ECO:0007669"/>
    <property type="project" value="InterPro"/>
</dbReference>
<evidence type="ECO:0000256" key="1">
    <source>
        <dbReference type="ARBA" id="ARBA00004434"/>
    </source>
</evidence>
<dbReference type="PANTHER" id="PTHR46041:SF2">
    <property type="entry name" value="MITOCHONDRIAL INNER MEMBRANE PROTEASE SUBUNIT 2"/>
    <property type="match status" value="1"/>
</dbReference>
<dbReference type="InterPro" id="IPR019757">
    <property type="entry name" value="Pept_S26A_signal_pept_1_Lys-AS"/>
</dbReference>
<dbReference type="InterPro" id="IPR000223">
    <property type="entry name" value="Pept_S26A_signal_pept_1"/>
</dbReference>